<comment type="subcellular location">
    <subcellularLocation>
        <location evidence="1">Endosome</location>
    </subcellularLocation>
</comment>
<dbReference type="Gene3D" id="1.10.418.10">
    <property type="entry name" value="Calponin-like domain"/>
    <property type="match status" value="1"/>
</dbReference>
<dbReference type="Pfam" id="PF00307">
    <property type="entry name" value="CH"/>
    <property type="match status" value="1"/>
</dbReference>
<keyword evidence="3" id="KW-0967">Endosome</keyword>
<dbReference type="Ensembl" id="ENSCLMT00005007293.1">
    <property type="protein sequence ID" value="ENSCLMP00005006794.1"/>
    <property type="gene ID" value="ENSCLMG00005003725.1"/>
</dbReference>
<keyword evidence="2" id="KW-0597">Phosphoprotein</keyword>
<dbReference type="Proteomes" id="UP000694565">
    <property type="component" value="Unplaced"/>
</dbReference>
<sequence length="123" mass="14127">MAAIKALEQWCRMQCDGYRHVAITNMTTSFKNGLAFCALIHKYRPDLIDYDSLREEDVFENNSLAFQVAEEKLGIPALLDAEDMVALRIPDRIVYLPLSLPTPHPSWPELLFRSVSERIVKTF</sequence>
<dbReference type="InterPro" id="IPR050540">
    <property type="entry name" value="F-actin_Monoox_Mical"/>
</dbReference>
<feature type="domain" description="Calponin-homology (CH)" evidence="5">
    <location>
        <begin position="1"/>
        <end position="105"/>
    </location>
</feature>
<dbReference type="GO" id="GO:0005768">
    <property type="term" value="C:endosome"/>
    <property type="evidence" value="ECO:0007669"/>
    <property type="project" value="UniProtKB-SubCell"/>
</dbReference>
<dbReference type="FunFam" id="1.10.418.10:FF:000023">
    <property type="entry name" value="EH domain-binding protein 1 isoform X1"/>
    <property type="match status" value="1"/>
</dbReference>
<evidence type="ECO:0000256" key="4">
    <source>
        <dbReference type="ARBA" id="ARBA00023054"/>
    </source>
</evidence>
<dbReference type="AlphaFoldDB" id="A0A8C2WND6"/>
<evidence type="ECO:0000256" key="1">
    <source>
        <dbReference type="ARBA" id="ARBA00004177"/>
    </source>
</evidence>
<dbReference type="GeneTree" id="ENSGT00940000160222"/>
<evidence type="ECO:0000313" key="7">
    <source>
        <dbReference type="Proteomes" id="UP000694565"/>
    </source>
</evidence>
<dbReference type="SUPFAM" id="SSF47576">
    <property type="entry name" value="Calponin-homology domain, CH-domain"/>
    <property type="match status" value="1"/>
</dbReference>
<dbReference type="SMART" id="SM00033">
    <property type="entry name" value="CH"/>
    <property type="match status" value="1"/>
</dbReference>
<dbReference type="PROSITE" id="PS50021">
    <property type="entry name" value="CH"/>
    <property type="match status" value="1"/>
</dbReference>
<evidence type="ECO:0000259" key="5">
    <source>
        <dbReference type="PROSITE" id="PS50021"/>
    </source>
</evidence>
<dbReference type="InterPro" id="IPR001715">
    <property type="entry name" value="CH_dom"/>
</dbReference>
<proteinExistence type="predicted"/>
<reference evidence="6" key="2">
    <citation type="submission" date="2025-09" db="UniProtKB">
        <authorList>
            <consortium name="Ensembl"/>
        </authorList>
    </citation>
    <scope>IDENTIFICATION</scope>
</reference>
<evidence type="ECO:0000256" key="2">
    <source>
        <dbReference type="ARBA" id="ARBA00022553"/>
    </source>
</evidence>
<accession>A0A8C2WND6</accession>
<dbReference type="InterPro" id="IPR036872">
    <property type="entry name" value="CH_dom_sf"/>
</dbReference>
<keyword evidence="4" id="KW-0175">Coiled coil</keyword>
<dbReference type="PANTHER" id="PTHR23167">
    <property type="entry name" value="CALPONIN HOMOLOGY DOMAIN-CONTAINING PROTEIN DDB_G0272472-RELATED"/>
    <property type="match status" value="1"/>
</dbReference>
<evidence type="ECO:0000256" key="3">
    <source>
        <dbReference type="ARBA" id="ARBA00022753"/>
    </source>
</evidence>
<organism evidence="6 7">
    <name type="scientific">Cyclopterus lumpus</name>
    <name type="common">Lumpsucker</name>
    <dbReference type="NCBI Taxonomy" id="8103"/>
    <lineage>
        <taxon>Eukaryota</taxon>
        <taxon>Metazoa</taxon>
        <taxon>Chordata</taxon>
        <taxon>Craniata</taxon>
        <taxon>Vertebrata</taxon>
        <taxon>Euteleostomi</taxon>
        <taxon>Actinopterygii</taxon>
        <taxon>Neopterygii</taxon>
        <taxon>Teleostei</taxon>
        <taxon>Neoteleostei</taxon>
        <taxon>Acanthomorphata</taxon>
        <taxon>Eupercaria</taxon>
        <taxon>Perciformes</taxon>
        <taxon>Cottioidei</taxon>
        <taxon>Cottales</taxon>
        <taxon>Cyclopteridae</taxon>
        <taxon>Cyclopterus</taxon>
    </lineage>
</organism>
<protein>
    <recommendedName>
        <fullName evidence="5">Calponin-homology (CH) domain-containing protein</fullName>
    </recommendedName>
</protein>
<name>A0A8C2WND6_CYCLU</name>
<evidence type="ECO:0000313" key="6">
    <source>
        <dbReference type="Ensembl" id="ENSCLMP00005006794.1"/>
    </source>
</evidence>
<keyword evidence="7" id="KW-1185">Reference proteome</keyword>
<dbReference type="PANTHER" id="PTHR23167:SF87">
    <property type="entry name" value="MICAL-LIKE PROTEIN 2"/>
    <property type="match status" value="1"/>
</dbReference>
<reference evidence="6" key="1">
    <citation type="submission" date="2025-08" db="UniProtKB">
        <authorList>
            <consortium name="Ensembl"/>
        </authorList>
    </citation>
    <scope>IDENTIFICATION</scope>
</reference>